<feature type="domain" description="CCHC-type" evidence="1">
    <location>
        <begin position="144"/>
        <end position="162"/>
    </location>
</feature>
<dbReference type="GO" id="GO:0008270">
    <property type="term" value="F:zinc ion binding"/>
    <property type="evidence" value="ECO:0007669"/>
    <property type="project" value="InterPro"/>
</dbReference>
<name>A0AAV2AAP7_9ARAC</name>
<gene>
    <name evidence="2" type="ORF">LARSCL_LOCUS10988</name>
</gene>
<feature type="domain" description="CCHC-type" evidence="1">
    <location>
        <begin position="102"/>
        <end position="118"/>
    </location>
</feature>
<dbReference type="InterPro" id="IPR006579">
    <property type="entry name" value="Pre_C2HC_dom"/>
</dbReference>
<dbReference type="Proteomes" id="UP001497382">
    <property type="component" value="Unassembled WGS sequence"/>
</dbReference>
<keyword evidence="3" id="KW-1185">Reference proteome</keyword>
<sequence>MLKTENREFILKETYGDRPLKVVVRELPLDFDKDFIKNALESKGYTISRVVQMKNYKEKKLLPLFLVDIKRTGNYKNIFEEKTISYYLAKFVPYRRRNKPTICYNCAGFFHTAKNCHMHARCIKCNGQHPTRDCSIKEKITDPLCINCGEKGHLAAWKGCKALPQLRKTPPYQKPKSYAQAPGSKHRVKKSDGCFRHLLRGKREFLISPT</sequence>
<accession>A0AAV2AAP7</accession>
<dbReference type="EMBL" id="CAXIEN010000132">
    <property type="protein sequence ID" value="CAL1280469.1"/>
    <property type="molecule type" value="Genomic_DNA"/>
</dbReference>
<dbReference type="AlphaFoldDB" id="A0AAV2AAP7"/>
<dbReference type="InterPro" id="IPR001878">
    <property type="entry name" value="Znf_CCHC"/>
</dbReference>
<dbReference type="SMART" id="SM00343">
    <property type="entry name" value="ZnF_C2HC"/>
    <property type="match status" value="2"/>
</dbReference>
<organism evidence="2 3">
    <name type="scientific">Larinioides sclopetarius</name>
    <dbReference type="NCBI Taxonomy" id="280406"/>
    <lineage>
        <taxon>Eukaryota</taxon>
        <taxon>Metazoa</taxon>
        <taxon>Ecdysozoa</taxon>
        <taxon>Arthropoda</taxon>
        <taxon>Chelicerata</taxon>
        <taxon>Arachnida</taxon>
        <taxon>Araneae</taxon>
        <taxon>Araneomorphae</taxon>
        <taxon>Entelegynae</taxon>
        <taxon>Araneoidea</taxon>
        <taxon>Araneidae</taxon>
        <taxon>Larinioides</taxon>
    </lineage>
</organism>
<evidence type="ECO:0000259" key="1">
    <source>
        <dbReference type="SMART" id="SM00343"/>
    </source>
</evidence>
<proteinExistence type="predicted"/>
<evidence type="ECO:0000313" key="2">
    <source>
        <dbReference type="EMBL" id="CAL1280469.1"/>
    </source>
</evidence>
<dbReference type="GO" id="GO:0003676">
    <property type="term" value="F:nucleic acid binding"/>
    <property type="evidence" value="ECO:0007669"/>
    <property type="project" value="InterPro"/>
</dbReference>
<comment type="caution">
    <text evidence="2">The sequence shown here is derived from an EMBL/GenBank/DDBJ whole genome shotgun (WGS) entry which is preliminary data.</text>
</comment>
<evidence type="ECO:0000313" key="3">
    <source>
        <dbReference type="Proteomes" id="UP001497382"/>
    </source>
</evidence>
<protein>
    <recommendedName>
        <fullName evidence="1">CCHC-type domain-containing protein</fullName>
    </recommendedName>
</protein>
<reference evidence="2 3" key="1">
    <citation type="submission" date="2024-04" db="EMBL/GenBank/DDBJ databases">
        <authorList>
            <person name="Rising A."/>
            <person name="Reimegard J."/>
            <person name="Sonavane S."/>
            <person name="Akerstrom W."/>
            <person name="Nylinder S."/>
            <person name="Hedman E."/>
            <person name="Kallberg Y."/>
        </authorList>
    </citation>
    <scope>NUCLEOTIDE SEQUENCE [LARGE SCALE GENOMIC DNA]</scope>
</reference>
<dbReference type="Pfam" id="PF07530">
    <property type="entry name" value="PRE_C2HC"/>
    <property type="match status" value="1"/>
</dbReference>